<dbReference type="VEuPathDB" id="AmoebaDB:NAEGRDRAFT_79741"/>
<feature type="region of interest" description="Disordered" evidence="1">
    <location>
        <begin position="124"/>
        <end position="163"/>
    </location>
</feature>
<evidence type="ECO:0000313" key="2">
    <source>
        <dbReference type="EMBL" id="EFC44347.1"/>
    </source>
</evidence>
<name>D2VFC6_NAEGR</name>
<feature type="compositionally biased region" description="Low complexity" evidence="1">
    <location>
        <begin position="147"/>
        <end position="156"/>
    </location>
</feature>
<dbReference type="Proteomes" id="UP000006671">
    <property type="component" value="Unassembled WGS sequence"/>
</dbReference>
<reference evidence="2 3" key="1">
    <citation type="journal article" date="2010" name="Cell">
        <title>The genome of Naegleria gruberi illuminates early eukaryotic versatility.</title>
        <authorList>
            <person name="Fritz-Laylin L.K."/>
            <person name="Prochnik S.E."/>
            <person name="Ginger M.L."/>
            <person name="Dacks J.B."/>
            <person name="Carpenter M.L."/>
            <person name="Field M.C."/>
            <person name="Kuo A."/>
            <person name="Paredez A."/>
            <person name="Chapman J."/>
            <person name="Pham J."/>
            <person name="Shu S."/>
            <person name="Neupane R."/>
            <person name="Cipriano M."/>
            <person name="Mancuso J."/>
            <person name="Tu H."/>
            <person name="Salamov A."/>
            <person name="Lindquist E."/>
            <person name="Shapiro H."/>
            <person name="Lucas S."/>
            <person name="Grigoriev I.V."/>
            <person name="Cande W.Z."/>
            <person name="Fulton C."/>
            <person name="Rokhsar D.S."/>
            <person name="Dawson S.C."/>
        </authorList>
    </citation>
    <scope>NUCLEOTIDE SEQUENCE [LARGE SCALE GENOMIC DNA]</scope>
    <source>
        <strain evidence="2 3">NEG-M</strain>
    </source>
</reference>
<proteinExistence type="predicted"/>
<keyword evidence="3" id="KW-1185">Reference proteome</keyword>
<dbReference type="InParanoid" id="D2VFC6"/>
<dbReference type="AlphaFoldDB" id="D2VFC6"/>
<dbReference type="InterPro" id="IPR036770">
    <property type="entry name" value="Ankyrin_rpt-contain_sf"/>
</dbReference>
<evidence type="ECO:0000256" key="1">
    <source>
        <dbReference type="SAM" id="MobiDB-lite"/>
    </source>
</evidence>
<sequence>MKKKQSDQIFMNQSVIFNHEGKKQRNKTIYSVNHPKVSNQLRNFHFQVGEEVKVNVCECKSEKKTEHFDRIIIEHLGYTNQHNMDASKTIAIEFVNVLAFKRRKNDSKILWIYESVVLELLNSDSSDNSQHTSMNESPVLKRKLDSMSESDQSSTSNGSTVHNSNLEDEFEKCFLVAANPFIDSNLLSNIDEEQTKRSKLDTKIENLYLESIEPEDAPSKKPTLFQLSLDLNIEQPYHLFNPMMKHFCLDFVSLAEEQTTFDAVIISVQPIITNMASLKGKKFELIGKTPIISMYDSVNTFVRLCVDTQIFICQNSNEGKLFFYFYGEDKRMRSEQIIQNPNVYSKQSDVENYNSKTTNENMNQKDSTYSDLILFEFGSEDNFLFEQFKNVNLEPKKSRNLLFDRYLELKKEMNDSEEAIKALVHIQDALGFTLLMHFAARNMVEEARECIYWKANISQQDSFGHDALFWSNYFKAHLVTELLTEIISEIDQTRGDRSDEIAFQQQIRFGLVNASSRLEKRNIKAFNENNGCSTDFSNEEENATILK</sequence>
<dbReference type="OMA" id="HFAARNM"/>
<dbReference type="OrthoDB" id="10256836at2759"/>
<dbReference type="GeneID" id="8848241"/>
<dbReference type="KEGG" id="ngr:NAEGRDRAFT_79741"/>
<evidence type="ECO:0000313" key="3">
    <source>
        <dbReference type="Proteomes" id="UP000006671"/>
    </source>
</evidence>
<gene>
    <name evidence="2" type="ORF">NAEGRDRAFT_79741</name>
</gene>
<dbReference type="RefSeq" id="XP_002677091.1">
    <property type="nucleotide sequence ID" value="XM_002677045.1"/>
</dbReference>
<protein>
    <submittedName>
        <fullName evidence="2">Predicted protein</fullName>
    </submittedName>
</protein>
<organism evidence="3">
    <name type="scientific">Naegleria gruberi</name>
    <name type="common">Amoeba</name>
    <dbReference type="NCBI Taxonomy" id="5762"/>
    <lineage>
        <taxon>Eukaryota</taxon>
        <taxon>Discoba</taxon>
        <taxon>Heterolobosea</taxon>
        <taxon>Tetramitia</taxon>
        <taxon>Eutetramitia</taxon>
        <taxon>Vahlkampfiidae</taxon>
        <taxon>Naegleria</taxon>
    </lineage>
</organism>
<dbReference type="EMBL" id="GG738868">
    <property type="protein sequence ID" value="EFC44347.1"/>
    <property type="molecule type" value="Genomic_DNA"/>
</dbReference>
<dbReference type="SUPFAM" id="SSF48403">
    <property type="entry name" value="Ankyrin repeat"/>
    <property type="match status" value="1"/>
</dbReference>
<accession>D2VFC6</accession>